<evidence type="ECO:0008006" key="2">
    <source>
        <dbReference type="Google" id="ProtNLM"/>
    </source>
</evidence>
<dbReference type="EMBL" id="KI284007">
    <property type="protein sequence ID" value="ESA13329.1"/>
    <property type="molecule type" value="Genomic_DNA"/>
</dbReference>
<dbReference type="InterPro" id="IPR032675">
    <property type="entry name" value="LRR_dom_sf"/>
</dbReference>
<accession>U9TYS6</accession>
<protein>
    <recommendedName>
        <fullName evidence="2">F-box domain-containing protein</fullName>
    </recommendedName>
</protein>
<dbReference type="Gene3D" id="3.80.10.10">
    <property type="entry name" value="Ribonuclease Inhibitor"/>
    <property type="match status" value="1"/>
</dbReference>
<dbReference type="SUPFAM" id="SSF52047">
    <property type="entry name" value="RNI-like"/>
    <property type="match status" value="1"/>
</dbReference>
<organism evidence="1">
    <name type="scientific">Rhizophagus irregularis (strain DAOM 181602 / DAOM 197198 / MUCL 43194)</name>
    <name type="common">Arbuscular mycorrhizal fungus</name>
    <name type="synonym">Glomus intraradices</name>
    <dbReference type="NCBI Taxonomy" id="747089"/>
    <lineage>
        <taxon>Eukaryota</taxon>
        <taxon>Fungi</taxon>
        <taxon>Fungi incertae sedis</taxon>
        <taxon>Mucoromycota</taxon>
        <taxon>Glomeromycotina</taxon>
        <taxon>Glomeromycetes</taxon>
        <taxon>Glomerales</taxon>
        <taxon>Glomeraceae</taxon>
        <taxon>Rhizophagus</taxon>
    </lineage>
</organism>
<proteinExistence type="predicted"/>
<reference evidence="1" key="1">
    <citation type="submission" date="2013-07" db="EMBL/GenBank/DDBJ databases">
        <title>The genome of an arbuscular mycorrhizal fungus provides insights into the evolution of the oldest plant symbiosis.</title>
        <authorList>
            <consortium name="DOE Joint Genome Institute"/>
            <person name="Tisserant E."/>
            <person name="Malbreil M."/>
            <person name="Kuo A."/>
            <person name="Kohler A."/>
            <person name="Symeonidi A."/>
            <person name="Balestrini R."/>
            <person name="Charron P."/>
            <person name="Duensing N."/>
            <person name="Frei-dit-Frey N."/>
            <person name="Gianinazzi-Pearson V."/>
            <person name="Gilbert B."/>
            <person name="Handa Y."/>
            <person name="Hijri M."/>
            <person name="Kaul R."/>
            <person name="Kawaguchi M."/>
            <person name="Krajinski F."/>
            <person name="Lammers P."/>
            <person name="Lapierre D."/>
            <person name="Masclaux F.G."/>
            <person name="Murat C."/>
            <person name="Morin E."/>
            <person name="Ndikumana S."/>
            <person name="Pagni M."/>
            <person name="Petitpierre D."/>
            <person name="Requena N."/>
            <person name="Rosikiewicz P."/>
            <person name="Riley R."/>
            <person name="Saito K."/>
            <person name="San Clemente H."/>
            <person name="Shapiro H."/>
            <person name="van Tuinen D."/>
            <person name="Becard G."/>
            <person name="Bonfante P."/>
            <person name="Paszkowski U."/>
            <person name="Shachar-Hill Y."/>
            <person name="Young J.P."/>
            <person name="Sanders I.R."/>
            <person name="Henrissat B."/>
            <person name="Rensing S.A."/>
            <person name="Grigoriev I.V."/>
            <person name="Corradi N."/>
            <person name="Roux C."/>
            <person name="Martin F."/>
        </authorList>
    </citation>
    <scope>NUCLEOTIDE SEQUENCE</scope>
    <source>
        <strain evidence="1">DAOM 197198</strain>
    </source>
</reference>
<gene>
    <name evidence="1" type="ORF">GLOINDRAFT_84482</name>
</gene>
<name>U9TYS6_RHIID</name>
<evidence type="ECO:0000313" key="1">
    <source>
        <dbReference type="EMBL" id="ESA13329.1"/>
    </source>
</evidence>
<dbReference type="AlphaFoldDB" id="U9TYS6"/>
<sequence>MAGMLDTHLRNSKACQVKIRYFGFKSLNNDVKQLDLILIPTPVLALKFMVRQPIILALHVTLIKLEVLQMFMKEISSLRSLTFTSVPYITFSLYPGAKDCLKNLSELRCCSNISTELFYQLSQTCYNIQSLTIEFKRIISNGIADIISVQRSLKQFDMILYDDYSMANIIFSLMSKVPKTLIKLGIYSSVYCTPSLSFIANFSNLQELELSFDLEEFFVDFEKLQYVIFSQLQVLKIWDAFPSDGLLIKFLENNGKNLKEIYIGEIEDCNDNSLNLAISKFCPMLTKLSTGIKNNELETLKIIFNSCKYLESIKIWCGGVIKKFKVTDFDDDEYNI</sequence>
<dbReference type="HOGENOM" id="CLU_826778_0_0_1"/>